<dbReference type="SUPFAM" id="SSF88723">
    <property type="entry name" value="PIN domain-like"/>
    <property type="match status" value="1"/>
</dbReference>
<gene>
    <name evidence="6" type="primary">vapC</name>
    <name evidence="8" type="ORF">QRT03_17205</name>
</gene>
<proteinExistence type="inferred from homology"/>
<dbReference type="InterPro" id="IPR029060">
    <property type="entry name" value="PIN-like_dom_sf"/>
</dbReference>
<dbReference type="Pfam" id="PF01850">
    <property type="entry name" value="PIN"/>
    <property type="match status" value="1"/>
</dbReference>
<dbReference type="EC" id="3.1.-.-" evidence="6"/>
<evidence type="ECO:0000259" key="7">
    <source>
        <dbReference type="Pfam" id="PF01850"/>
    </source>
</evidence>
<evidence type="ECO:0000313" key="8">
    <source>
        <dbReference type="EMBL" id="MDL5157707.1"/>
    </source>
</evidence>
<organism evidence="8 9">
    <name type="scientific">Actinomycetospora termitidis</name>
    <dbReference type="NCBI Taxonomy" id="3053470"/>
    <lineage>
        <taxon>Bacteria</taxon>
        <taxon>Bacillati</taxon>
        <taxon>Actinomycetota</taxon>
        <taxon>Actinomycetes</taxon>
        <taxon>Pseudonocardiales</taxon>
        <taxon>Pseudonocardiaceae</taxon>
        <taxon>Actinomycetospora</taxon>
    </lineage>
</organism>
<dbReference type="HAMAP" id="MF_00265">
    <property type="entry name" value="VapC_Nob1"/>
    <property type="match status" value="1"/>
</dbReference>
<feature type="domain" description="PIN" evidence="7">
    <location>
        <begin position="3"/>
        <end position="120"/>
    </location>
</feature>
<keyword evidence="1 6" id="KW-1277">Toxin-antitoxin system</keyword>
<keyword evidence="4 6" id="KW-0378">Hydrolase</keyword>
<evidence type="ECO:0000313" key="9">
    <source>
        <dbReference type="Proteomes" id="UP001231924"/>
    </source>
</evidence>
<dbReference type="Proteomes" id="UP001231924">
    <property type="component" value="Unassembled WGS sequence"/>
</dbReference>
<sequence>MLYLDTAALVKLVHRERESDALGDWLSERTSVPWLTSVIAEVELARALRRTAPGALGAVPALLARLHRCEVDDVVRAAAAALQGDHLRSLDAIRLATATVIAGPALQAFVTYDRRLAEHARAHGLVVAAPD</sequence>
<accession>A0ABT7MCI4</accession>
<keyword evidence="6" id="KW-0800">Toxin</keyword>
<evidence type="ECO:0000256" key="5">
    <source>
        <dbReference type="ARBA" id="ARBA00022842"/>
    </source>
</evidence>
<protein>
    <recommendedName>
        <fullName evidence="6">Ribonuclease VapC</fullName>
        <shortName evidence="6">RNase VapC</shortName>
        <ecNumber evidence="6">3.1.-.-</ecNumber>
    </recommendedName>
    <alternativeName>
        <fullName evidence="6">Toxin VapC</fullName>
    </alternativeName>
</protein>
<dbReference type="InterPro" id="IPR002716">
    <property type="entry name" value="PIN_dom"/>
</dbReference>
<evidence type="ECO:0000256" key="2">
    <source>
        <dbReference type="ARBA" id="ARBA00022722"/>
    </source>
</evidence>
<comment type="function">
    <text evidence="6">Toxic component of a toxin-antitoxin (TA) system. An RNase.</text>
</comment>
<evidence type="ECO:0000256" key="6">
    <source>
        <dbReference type="HAMAP-Rule" id="MF_00265"/>
    </source>
</evidence>
<feature type="binding site" evidence="6">
    <location>
        <position position="5"/>
    </location>
    <ligand>
        <name>Mg(2+)</name>
        <dbReference type="ChEBI" id="CHEBI:18420"/>
    </ligand>
</feature>
<dbReference type="EMBL" id="JASVWF010000003">
    <property type="protein sequence ID" value="MDL5157707.1"/>
    <property type="molecule type" value="Genomic_DNA"/>
</dbReference>
<dbReference type="CDD" id="cd09874">
    <property type="entry name" value="PIN_MT3492-like"/>
    <property type="match status" value="1"/>
</dbReference>
<keyword evidence="5 6" id="KW-0460">Magnesium</keyword>
<comment type="caution">
    <text evidence="8">The sequence shown here is derived from an EMBL/GenBank/DDBJ whole genome shotgun (WGS) entry which is preliminary data.</text>
</comment>
<keyword evidence="2 6" id="KW-0540">Nuclease</keyword>
<dbReference type="InterPro" id="IPR022907">
    <property type="entry name" value="VapC_family"/>
</dbReference>
<feature type="binding site" evidence="6">
    <location>
        <position position="91"/>
    </location>
    <ligand>
        <name>Mg(2+)</name>
        <dbReference type="ChEBI" id="CHEBI:18420"/>
    </ligand>
</feature>
<keyword evidence="9" id="KW-1185">Reference proteome</keyword>
<dbReference type="Gene3D" id="3.40.50.1010">
    <property type="entry name" value="5'-nuclease"/>
    <property type="match status" value="1"/>
</dbReference>
<dbReference type="RefSeq" id="WP_286054155.1">
    <property type="nucleotide sequence ID" value="NZ_JASVWF010000003.1"/>
</dbReference>
<name>A0ABT7MCI4_9PSEU</name>
<evidence type="ECO:0000256" key="4">
    <source>
        <dbReference type="ARBA" id="ARBA00022801"/>
    </source>
</evidence>
<comment type="similarity">
    <text evidence="6">Belongs to the PINc/VapC protein family.</text>
</comment>
<reference evidence="8 9" key="1">
    <citation type="submission" date="2023-06" db="EMBL/GenBank/DDBJ databases">
        <title>Actinomycetospora Odt1-22.</title>
        <authorList>
            <person name="Supong K."/>
        </authorList>
    </citation>
    <scope>NUCLEOTIDE SEQUENCE [LARGE SCALE GENOMIC DNA]</scope>
    <source>
        <strain evidence="8 9">Odt1-22</strain>
    </source>
</reference>
<evidence type="ECO:0000256" key="1">
    <source>
        <dbReference type="ARBA" id="ARBA00022649"/>
    </source>
</evidence>
<keyword evidence="3 6" id="KW-0479">Metal-binding</keyword>
<evidence type="ECO:0000256" key="3">
    <source>
        <dbReference type="ARBA" id="ARBA00022723"/>
    </source>
</evidence>
<comment type="cofactor">
    <cofactor evidence="6">
        <name>Mg(2+)</name>
        <dbReference type="ChEBI" id="CHEBI:18420"/>
    </cofactor>
</comment>